<proteinExistence type="inferred from homology"/>
<dbReference type="Gene3D" id="3.40.50.11790">
    <property type="match status" value="1"/>
</dbReference>
<dbReference type="Gene3D" id="3.30.1490.360">
    <property type="match status" value="1"/>
</dbReference>
<dbReference type="Pfam" id="PF17482">
    <property type="entry name" value="Phage_sheath_1C"/>
    <property type="match status" value="1"/>
</dbReference>
<name>A0ABS4FW43_9BACL</name>
<feature type="domain" description="Tail sheath protein subtilisin-like" evidence="2">
    <location>
        <begin position="185"/>
        <end position="332"/>
    </location>
</feature>
<comment type="caution">
    <text evidence="5">The sequence shown here is derived from an EMBL/GenBank/DDBJ whole genome shotgun (WGS) entry which is preliminary data.</text>
</comment>
<dbReference type="Pfam" id="PF04984">
    <property type="entry name" value="Phage_sheath_1"/>
    <property type="match status" value="1"/>
</dbReference>
<organism evidence="5 6">
    <name type="scientific">Paenibacillus turicensis</name>
    <dbReference type="NCBI Taxonomy" id="160487"/>
    <lineage>
        <taxon>Bacteria</taxon>
        <taxon>Bacillati</taxon>
        <taxon>Bacillota</taxon>
        <taxon>Bacilli</taxon>
        <taxon>Bacillales</taxon>
        <taxon>Paenibacillaceae</taxon>
        <taxon>Paenibacillus</taxon>
    </lineage>
</organism>
<feature type="domain" description="Tail sheath protein C-terminal" evidence="4">
    <location>
        <begin position="339"/>
        <end position="440"/>
    </location>
</feature>
<dbReference type="InterPro" id="IPR035089">
    <property type="entry name" value="Phage_sheath_subtilisin"/>
</dbReference>
<feature type="domain" description="Phage tail sheath protein-like beta-sandwich" evidence="3">
    <location>
        <begin position="96"/>
        <end position="184"/>
    </location>
</feature>
<evidence type="ECO:0008006" key="7">
    <source>
        <dbReference type="Google" id="ProtNLM"/>
    </source>
</evidence>
<reference evidence="5 6" key="1">
    <citation type="submission" date="2021-03" db="EMBL/GenBank/DDBJ databases">
        <title>Genomic Encyclopedia of Type Strains, Phase IV (KMG-IV): sequencing the most valuable type-strain genomes for metagenomic binning, comparative biology and taxonomic classification.</title>
        <authorList>
            <person name="Goeker M."/>
        </authorList>
    </citation>
    <scope>NUCLEOTIDE SEQUENCE [LARGE SCALE GENOMIC DNA]</scope>
    <source>
        <strain evidence="5 6">DSM 14349</strain>
    </source>
</reference>
<evidence type="ECO:0000259" key="2">
    <source>
        <dbReference type="Pfam" id="PF04984"/>
    </source>
</evidence>
<dbReference type="InterPro" id="IPR035326">
    <property type="entry name" value="Beta_sandwich_Seath"/>
</dbReference>
<evidence type="ECO:0000313" key="6">
    <source>
        <dbReference type="Proteomes" id="UP001519272"/>
    </source>
</evidence>
<dbReference type="Gene3D" id="2.60.40.4290">
    <property type="match status" value="1"/>
</dbReference>
<accession>A0ABS4FW43</accession>
<comment type="similarity">
    <text evidence="1">Belongs to the myoviridae tail sheath protein family.</text>
</comment>
<dbReference type="InterPro" id="IPR020287">
    <property type="entry name" value="Tail_sheath_C"/>
</dbReference>
<evidence type="ECO:0000256" key="1">
    <source>
        <dbReference type="ARBA" id="ARBA00008005"/>
    </source>
</evidence>
<dbReference type="RefSeq" id="WP_210090398.1">
    <property type="nucleotide sequence ID" value="NZ_JAGGKG010000018.1"/>
</dbReference>
<evidence type="ECO:0000259" key="3">
    <source>
        <dbReference type="Pfam" id="PF17481"/>
    </source>
</evidence>
<dbReference type="Proteomes" id="UP001519272">
    <property type="component" value="Unassembled WGS sequence"/>
</dbReference>
<evidence type="ECO:0000313" key="5">
    <source>
        <dbReference type="EMBL" id="MBP1906806.1"/>
    </source>
</evidence>
<keyword evidence="6" id="KW-1185">Reference proteome</keyword>
<dbReference type="Gene3D" id="3.30.360.90">
    <property type="match status" value="1"/>
</dbReference>
<gene>
    <name evidence="5" type="ORF">J2Z32_003470</name>
</gene>
<protein>
    <recommendedName>
        <fullName evidence="7">Phage tail sheath protein</fullName>
    </recommendedName>
</protein>
<dbReference type="EMBL" id="JAGGKG010000018">
    <property type="protein sequence ID" value="MBP1906806.1"/>
    <property type="molecule type" value="Genomic_DNA"/>
</dbReference>
<sequence length="441" mass="47544">MAGGTWIQQDKVRPGVYTNFVSEPRTTTTIGERGTAAFIAPLPWGEQLITIDSAEYLTQALPLLGYAATDERIRHITAATQHASKVIIYRLGLTGAAKATVTDDALTATAKYAGVRGNDLKIIVQENIDVANTFDVYTLLDNEVVASQIAVDTVQNLASNDFVVFTGTGALSATAGTSLVGGTDGTVSGTTWSAGLARLEVEDFNVLGIPSTDSTIKSLVTAWIKRVRDEGKKVVAVLENYPQADHEGIISLKNSIVLGDGSIVPTIHLLWEIAALEAGANVNQSLTYTPIANAVDVSPKYTNTEIIQALKNGEMVMTMSNGQAVIEQDINTFTSFTADKAKHFSKNRVMRVLDAIANDLSSNFERFFIGKVDNNADGRNLLKAQVISYMTTLQDLNAIQNFDSQNDIEVVAGNDADSVYVEMVAQPVDAIEKIYQKVRVM</sequence>
<evidence type="ECO:0000259" key="4">
    <source>
        <dbReference type="Pfam" id="PF17482"/>
    </source>
</evidence>
<dbReference type="Gene3D" id="3.30.1370.220">
    <property type="match status" value="1"/>
</dbReference>
<dbReference type="Pfam" id="PF17481">
    <property type="entry name" value="Phage_sheath_domII"/>
    <property type="match status" value="1"/>
</dbReference>